<evidence type="ECO:0000313" key="4">
    <source>
        <dbReference type="EMBL" id="KTT16536.1"/>
    </source>
</evidence>
<dbReference type="Pfam" id="PF08028">
    <property type="entry name" value="Acyl-CoA_dh_2"/>
    <property type="match status" value="1"/>
</dbReference>
<feature type="domain" description="Acyl-CoA dehydrogenase/oxidase N-terminal" evidence="2">
    <location>
        <begin position="10"/>
        <end position="114"/>
    </location>
</feature>
<dbReference type="OrthoDB" id="6184213at2"/>
<dbReference type="SUPFAM" id="SSF47203">
    <property type="entry name" value="Acyl-CoA dehydrogenase C-terminal domain-like"/>
    <property type="match status" value="1"/>
</dbReference>
<dbReference type="InterPro" id="IPR013786">
    <property type="entry name" value="AcylCoA_DH/ox_N"/>
</dbReference>
<dbReference type="PIRSF" id="PIRSF016578">
    <property type="entry name" value="HsaA"/>
    <property type="match status" value="1"/>
</dbReference>
<keyword evidence="1" id="KW-0560">Oxidoreductase</keyword>
<dbReference type="AlphaFoldDB" id="A0A147GQ31"/>
<evidence type="ECO:0000259" key="2">
    <source>
        <dbReference type="Pfam" id="PF02771"/>
    </source>
</evidence>
<evidence type="ECO:0000259" key="3">
    <source>
        <dbReference type="Pfam" id="PF08028"/>
    </source>
</evidence>
<dbReference type="GO" id="GO:0006552">
    <property type="term" value="P:L-leucine catabolic process"/>
    <property type="evidence" value="ECO:0007669"/>
    <property type="project" value="TreeGrafter"/>
</dbReference>
<dbReference type="InterPro" id="IPR036250">
    <property type="entry name" value="AcylCo_DH-like_C"/>
</dbReference>
<dbReference type="PATRIC" id="fig|433924.3.peg.680"/>
<accession>A0A147GQ31</accession>
<dbReference type="Proteomes" id="UP000072741">
    <property type="component" value="Unassembled WGS sequence"/>
</dbReference>
<dbReference type="SUPFAM" id="SSF56645">
    <property type="entry name" value="Acyl-CoA dehydrogenase NM domain-like"/>
    <property type="match status" value="1"/>
</dbReference>
<comment type="caution">
    <text evidence="4">The sequence shown here is derived from an EMBL/GenBank/DDBJ whole genome shotgun (WGS) entry which is preliminary data.</text>
</comment>
<keyword evidence="5" id="KW-1185">Reference proteome</keyword>
<sequence>MSSNRPDADALAQRFRPIFQQIAEAAPQREHERRLAHDAIDALRQAGFGALRVPRAHGGLGATPEQLFDLLIELAEADSNLPQALRAHFGFVERLQAEIDAERRVPWLRRVADGALFGNATTEAGEGTVGRLQTRLFRENGRWLLEGEKFYSTGTLYADWVSVTAQREGNEPGAYRTLAVVRTDAAGVERLDDWRGFGQRLTASGTTRLHRVEVPEENILEFPAREATSLPAVFQLFHVATLAGIARAIVRDATAFVQGRKRVFSHGSGTAPREDPLVQQVVGQLEATAYLARLAVQDVARALGDIDRLRQAGQPVPEAALVDVELRATKAQVVTTDAVLQAATRLFDVGGATALQEDRRLDRHWRNARTLASHNPVIYKARVLGDDTLNASRPTFYWAVGTAA</sequence>
<feature type="domain" description="Acyl-CoA dehydrogenase C-terminal" evidence="3">
    <location>
        <begin position="237"/>
        <end position="375"/>
    </location>
</feature>
<dbReference type="InterPro" id="IPR013107">
    <property type="entry name" value="Acyl-CoA_DH_C"/>
</dbReference>
<dbReference type="GO" id="GO:0008470">
    <property type="term" value="F:3-methylbutanoyl-CoA dehydrogenase activity"/>
    <property type="evidence" value="ECO:0007669"/>
    <property type="project" value="TreeGrafter"/>
</dbReference>
<dbReference type="PANTHER" id="PTHR43884:SF12">
    <property type="entry name" value="ISOVALERYL-COA DEHYDROGENASE, MITOCHONDRIAL-RELATED"/>
    <property type="match status" value="1"/>
</dbReference>
<reference evidence="4 5" key="1">
    <citation type="journal article" date="2016" name="Front. Microbiol.">
        <title>Genomic Resource of Rice Seed Associated Bacteria.</title>
        <authorList>
            <person name="Midha S."/>
            <person name="Bansal K."/>
            <person name="Sharma S."/>
            <person name="Kumar N."/>
            <person name="Patil P.P."/>
            <person name="Chaudhry V."/>
            <person name="Patil P.B."/>
        </authorList>
    </citation>
    <scope>NUCLEOTIDE SEQUENCE [LARGE SCALE GENOMIC DNA]</scope>
    <source>
        <strain evidence="4 5">NS331</strain>
    </source>
</reference>
<name>A0A147GQ31_9BURK</name>
<dbReference type="Gene3D" id="2.40.110.10">
    <property type="entry name" value="Butyryl-CoA Dehydrogenase, subunit A, domain 2"/>
    <property type="match status" value="1"/>
</dbReference>
<gene>
    <name evidence="4" type="ORF">NS331_18495</name>
</gene>
<evidence type="ECO:0000256" key="1">
    <source>
        <dbReference type="ARBA" id="ARBA00023002"/>
    </source>
</evidence>
<evidence type="ECO:0000313" key="5">
    <source>
        <dbReference type="Proteomes" id="UP000072741"/>
    </source>
</evidence>
<dbReference type="Gene3D" id="1.10.540.10">
    <property type="entry name" value="Acyl-CoA dehydrogenase/oxidase, N-terminal domain"/>
    <property type="match status" value="1"/>
</dbReference>
<dbReference type="GO" id="GO:0050660">
    <property type="term" value="F:flavin adenine dinucleotide binding"/>
    <property type="evidence" value="ECO:0007669"/>
    <property type="project" value="InterPro"/>
</dbReference>
<dbReference type="EMBL" id="LDSL01000125">
    <property type="protein sequence ID" value="KTT16536.1"/>
    <property type="molecule type" value="Genomic_DNA"/>
</dbReference>
<dbReference type="InterPro" id="IPR037069">
    <property type="entry name" value="AcylCoA_DH/ox_N_sf"/>
</dbReference>
<organism evidence="4 5">
    <name type="scientific">Pseudacidovorax intermedius</name>
    <dbReference type="NCBI Taxonomy" id="433924"/>
    <lineage>
        <taxon>Bacteria</taxon>
        <taxon>Pseudomonadati</taxon>
        <taxon>Pseudomonadota</taxon>
        <taxon>Betaproteobacteria</taxon>
        <taxon>Burkholderiales</taxon>
        <taxon>Comamonadaceae</taxon>
        <taxon>Pseudacidovorax</taxon>
    </lineage>
</organism>
<dbReference type="RefSeq" id="WP_058643423.1">
    <property type="nucleotide sequence ID" value="NZ_LDSL01000125.1"/>
</dbReference>
<dbReference type="Gene3D" id="1.20.140.10">
    <property type="entry name" value="Butyryl-CoA Dehydrogenase, subunit A, domain 3"/>
    <property type="match status" value="1"/>
</dbReference>
<dbReference type="InterPro" id="IPR046373">
    <property type="entry name" value="Acyl-CoA_Oxase/DH_mid-dom_sf"/>
</dbReference>
<dbReference type="Pfam" id="PF02771">
    <property type="entry name" value="Acyl-CoA_dh_N"/>
    <property type="match status" value="1"/>
</dbReference>
<dbReference type="InterPro" id="IPR009100">
    <property type="entry name" value="AcylCoA_DH/oxidase_NM_dom_sf"/>
</dbReference>
<dbReference type="PANTHER" id="PTHR43884">
    <property type="entry name" value="ACYL-COA DEHYDROGENASE"/>
    <property type="match status" value="1"/>
</dbReference>
<protein>
    <submittedName>
        <fullName evidence="4">Acyl-CoA dehydrogenase</fullName>
    </submittedName>
</protein>
<proteinExistence type="predicted"/>